<dbReference type="Proteomes" id="UP000184395">
    <property type="component" value="Unassembled WGS sequence"/>
</dbReference>
<gene>
    <name evidence="1" type="ORF">J2804_003552</name>
    <name evidence="2" type="ORF">SAMN05192548_1010151</name>
</gene>
<evidence type="ECO:0000313" key="2">
    <source>
        <dbReference type="EMBL" id="SHJ96697.1"/>
    </source>
</evidence>
<dbReference type="EMBL" id="FRAB01000010">
    <property type="protein sequence ID" value="SHJ96697.1"/>
    <property type="molecule type" value="Genomic_DNA"/>
</dbReference>
<dbReference type="Proteomes" id="UP001264340">
    <property type="component" value="Unassembled WGS sequence"/>
</dbReference>
<evidence type="ECO:0000313" key="1">
    <source>
        <dbReference type="EMBL" id="MDR6410130.1"/>
    </source>
</evidence>
<dbReference type="RefSeq" id="WP_073428791.1">
    <property type="nucleotide sequence ID" value="NZ_CADFGY010000008.1"/>
</dbReference>
<proteinExistence type="predicted"/>
<dbReference type="GeneID" id="301981018"/>
<sequence length="124" mass="13973">MPWSSYPDINARVDLLTYLVVSQLLRHRLIGKWLTTQHVVESTHLWMHVNGELNLLQRVALASRAQELAAHVIRVSKIRFDVKALADAFADYPRLDYKSPAVVEVYSACMAHVTLSFPGKSSAT</sequence>
<reference evidence="1 4" key="2">
    <citation type="submission" date="2023-07" db="EMBL/GenBank/DDBJ databases">
        <title>Sorghum-associated microbial communities from plants grown in Nebraska, USA.</title>
        <authorList>
            <person name="Schachtman D."/>
        </authorList>
    </citation>
    <scope>NUCLEOTIDE SEQUENCE [LARGE SCALE GENOMIC DNA]</scope>
    <source>
        <strain evidence="1 4">DS1316</strain>
    </source>
</reference>
<accession>A0A1M6NLT2</accession>
<dbReference type="EMBL" id="JAVDRP010000006">
    <property type="protein sequence ID" value="MDR6410130.1"/>
    <property type="molecule type" value="Genomic_DNA"/>
</dbReference>
<reference evidence="2 3" key="1">
    <citation type="submission" date="2016-11" db="EMBL/GenBank/DDBJ databases">
        <authorList>
            <person name="Jaros S."/>
            <person name="Januszkiewicz K."/>
            <person name="Wedrychowicz H."/>
        </authorList>
    </citation>
    <scope>NUCLEOTIDE SEQUENCE [LARGE SCALE GENOMIC DNA]</scope>
    <source>
        <strain evidence="2 3">LMG 20594</strain>
    </source>
</reference>
<keyword evidence="4" id="KW-1185">Reference proteome</keyword>
<evidence type="ECO:0000313" key="3">
    <source>
        <dbReference type="Proteomes" id="UP000184395"/>
    </source>
</evidence>
<dbReference type="OrthoDB" id="9008810at2"/>
<dbReference type="AlphaFoldDB" id="A0A1M6NLT2"/>
<evidence type="ECO:0000313" key="4">
    <source>
        <dbReference type="Proteomes" id="UP001264340"/>
    </source>
</evidence>
<dbReference type="KEGG" id="pts:CUJ90_23080"/>
<protein>
    <submittedName>
        <fullName evidence="2">Uncharacterized protein</fullName>
    </submittedName>
</protein>
<name>A0A1M6NLT2_9BURK</name>
<organism evidence="2 3">
    <name type="scientific">Paraburkholderia terricola</name>
    <dbReference type="NCBI Taxonomy" id="169427"/>
    <lineage>
        <taxon>Bacteria</taxon>
        <taxon>Pseudomonadati</taxon>
        <taxon>Pseudomonadota</taxon>
        <taxon>Betaproteobacteria</taxon>
        <taxon>Burkholderiales</taxon>
        <taxon>Burkholderiaceae</taxon>
        <taxon>Paraburkholderia</taxon>
    </lineage>
</organism>